<dbReference type="InterPro" id="IPR041036">
    <property type="entry name" value="GH5_C"/>
</dbReference>
<dbReference type="PANTHER" id="PTHR31308">
    <property type="match status" value="1"/>
</dbReference>
<keyword evidence="3" id="KW-0326">Glycosidase</keyword>
<sequence length="684" mass="76359">MDLLGDDTVEQDRFQQCPIAELSIGTDGNLLDNNGRTLVLRGVNFAGDSKNPKGVPSWLPADQSFWDGPISFVNVPIPLDEADQHFERIKKAGFNIVRFIYTWEALEHKGPGIYDEEYIDYVIALLRKLGSHGLYAFMDPHQDVWSRYCGGSGAPLWTLHAAGLAPQRFKDTQAALLENSTAKKDYLKMIWATNYERLACLTMFTLFYAGSDFAPKCTINGKNIQEYLQSHFFGAVEHFASRIHNAGLSNNVVLGWESINEPSGGLIGHHDITNRPRDLNVRLGTAPTALQAMALGSGHAITVDTFEFTGMGPKKTGQVTVDPQNTSAWLSTTERDAIDLKHGWNRSQSWQARCIWAQHGVWNDETGRVSNPNYFAYDPSGRPFQDPTSAFVDNYFMTHWHTFVSKIRAIYQPWFVLLQPPVNVRPPKGNKAQRVIYTPHYYDGLTLVLKRWSRLYNVDALGVLRQKYPFSALALRIGEPSIRSCLASQLSTLKSEAKESLGNSVGFLISEIGIPYDMNGKASFKSGNYESQIRAMDAIHYALEASTSSHTLWVYTAENNHEHGDNWNQEDLSIYCQGDIRTPEAVIRPFPVTVAGTPASYSFDIKNATFALKIKNANDNLESGPPTTVFLPPSYFPEKSTAVSTSSGHWSIESGEFRWWHGPGTQKVEIQGVAQTKLGPCVIM</sequence>
<dbReference type="GO" id="GO:0050295">
    <property type="term" value="F:steryl-beta-glucosidase activity"/>
    <property type="evidence" value="ECO:0007669"/>
    <property type="project" value="TreeGrafter"/>
</dbReference>
<dbReference type="InterPro" id="IPR018087">
    <property type="entry name" value="Glyco_hydro_5_CS"/>
</dbReference>
<evidence type="ECO:0000256" key="2">
    <source>
        <dbReference type="ARBA" id="ARBA00022801"/>
    </source>
</evidence>
<protein>
    <submittedName>
        <fullName evidence="6">ARAD1C39358p</fullName>
    </submittedName>
</protein>
<dbReference type="Gene3D" id="3.20.20.80">
    <property type="entry name" value="Glycosidases"/>
    <property type="match status" value="1"/>
</dbReference>
<dbReference type="GO" id="GO:1904462">
    <property type="term" value="P:ergosteryl 3-beta-D-glucoside catabolic process"/>
    <property type="evidence" value="ECO:0007669"/>
    <property type="project" value="TreeGrafter"/>
</dbReference>
<dbReference type="SUPFAM" id="SSF51445">
    <property type="entry name" value="(Trans)glycosidases"/>
    <property type="match status" value="1"/>
</dbReference>
<dbReference type="PANTHER" id="PTHR31308:SF5">
    <property type="entry name" value="ERGOSTERYL-BETA-GLUCOSIDASE"/>
    <property type="match status" value="1"/>
</dbReference>
<dbReference type="InterPro" id="IPR013780">
    <property type="entry name" value="Glyco_hydro_b"/>
</dbReference>
<accession>A0A060T8T8</accession>
<reference evidence="6" key="2">
    <citation type="submission" date="2014-06" db="EMBL/GenBank/DDBJ databases">
        <title>The complete genome of Blastobotrys (Arxula) adeninivorans LS3 - a yeast of biotechnological interest.</title>
        <authorList>
            <person name="Kunze G."/>
            <person name="Gaillardin C."/>
            <person name="Czernicka M."/>
            <person name="Durrens P."/>
            <person name="Martin T."/>
            <person name="Boer E."/>
            <person name="Gabaldon T."/>
            <person name="Cruz J."/>
            <person name="Talla E."/>
            <person name="Marck C."/>
            <person name="Goffeau A."/>
            <person name="Barbe V."/>
            <person name="Baret P."/>
            <person name="Baronian K."/>
            <person name="Beier S."/>
            <person name="Bleykasten C."/>
            <person name="Bode R."/>
            <person name="Casaregola S."/>
            <person name="Despons L."/>
            <person name="Fairhead C."/>
            <person name="Giersberg M."/>
            <person name="Gierski P."/>
            <person name="Hahnel U."/>
            <person name="Hartmann A."/>
            <person name="Jankowska D."/>
            <person name="Jubin C."/>
            <person name="Jung P."/>
            <person name="Lafontaine I."/>
            <person name="Leh-Louis V."/>
            <person name="Lemaire M."/>
            <person name="Marcet-Houben M."/>
            <person name="Mascher M."/>
            <person name="Morel G."/>
            <person name="Richard G.-F."/>
            <person name="Riechen J."/>
            <person name="Sacerdot C."/>
            <person name="Sarkar A."/>
            <person name="Savel G."/>
            <person name="Schacherer J."/>
            <person name="Sherman D."/>
            <person name="Straub M.-L."/>
            <person name="Stein N."/>
            <person name="Thierry A."/>
            <person name="Trautwein-Schult A."/>
            <person name="Westhof E."/>
            <person name="Worch S."/>
            <person name="Dujon B."/>
            <person name="Souciet J.-L."/>
            <person name="Wincker P."/>
            <person name="Scholz U."/>
            <person name="Neuveglise N."/>
        </authorList>
    </citation>
    <scope>NUCLEOTIDE SEQUENCE</scope>
    <source>
        <strain evidence="6">LS3</strain>
    </source>
</reference>
<dbReference type="GO" id="GO:0000272">
    <property type="term" value="P:polysaccharide catabolic process"/>
    <property type="evidence" value="ECO:0007669"/>
    <property type="project" value="InterPro"/>
</dbReference>
<gene>
    <name evidence="6" type="ORF">GNLVRS02_ARAD1C39358g</name>
</gene>
<dbReference type="AlphaFoldDB" id="A0A060T8T8"/>
<feature type="domain" description="Glycoside hydrolase family 5" evidence="4">
    <location>
        <begin position="82"/>
        <end position="164"/>
    </location>
</feature>
<organism evidence="6">
    <name type="scientific">Blastobotrys adeninivorans</name>
    <name type="common">Yeast</name>
    <name type="synonym">Arxula adeninivorans</name>
    <dbReference type="NCBI Taxonomy" id="409370"/>
    <lineage>
        <taxon>Eukaryota</taxon>
        <taxon>Fungi</taxon>
        <taxon>Dikarya</taxon>
        <taxon>Ascomycota</taxon>
        <taxon>Saccharomycotina</taxon>
        <taxon>Dipodascomycetes</taxon>
        <taxon>Dipodascales</taxon>
        <taxon>Trichomonascaceae</taxon>
        <taxon>Blastobotrys</taxon>
    </lineage>
</organism>
<evidence type="ECO:0000259" key="4">
    <source>
        <dbReference type="Pfam" id="PF00150"/>
    </source>
</evidence>
<dbReference type="Pfam" id="PF18564">
    <property type="entry name" value="Glyco_hydro_5_C"/>
    <property type="match status" value="1"/>
</dbReference>
<dbReference type="InterPro" id="IPR052066">
    <property type="entry name" value="Glycosphingolipid_Hydrolases"/>
</dbReference>
<dbReference type="EMBL" id="HG937693">
    <property type="protein sequence ID" value="CDP35606.1"/>
    <property type="molecule type" value="Genomic_DNA"/>
</dbReference>
<dbReference type="InterPro" id="IPR017853">
    <property type="entry name" value="GH"/>
</dbReference>
<comment type="similarity">
    <text evidence="1">Belongs to the glycosyl hydrolase 5 (cellulase A) family.</text>
</comment>
<dbReference type="PROSITE" id="PS00659">
    <property type="entry name" value="GLYCOSYL_HYDROL_F5"/>
    <property type="match status" value="1"/>
</dbReference>
<evidence type="ECO:0000313" key="6">
    <source>
        <dbReference type="EMBL" id="CDP35606.1"/>
    </source>
</evidence>
<reference evidence="6" key="1">
    <citation type="submission" date="2014-02" db="EMBL/GenBank/DDBJ databases">
        <authorList>
            <person name="Genoscope - CEA"/>
        </authorList>
    </citation>
    <scope>NUCLEOTIDE SEQUENCE</scope>
    <source>
        <strain evidence="6">LS3</strain>
    </source>
</reference>
<keyword evidence="2" id="KW-0378">Hydrolase</keyword>
<name>A0A060T8T8_BLAAD</name>
<dbReference type="Pfam" id="PF00150">
    <property type="entry name" value="Cellulase"/>
    <property type="match status" value="1"/>
</dbReference>
<evidence type="ECO:0000256" key="1">
    <source>
        <dbReference type="ARBA" id="ARBA00005641"/>
    </source>
</evidence>
<evidence type="ECO:0000256" key="3">
    <source>
        <dbReference type="ARBA" id="ARBA00023295"/>
    </source>
</evidence>
<dbReference type="InterPro" id="IPR001547">
    <property type="entry name" value="Glyco_hydro_5"/>
</dbReference>
<proteinExistence type="inferred from homology"/>
<dbReference type="Gene3D" id="2.60.40.1180">
    <property type="entry name" value="Golgi alpha-mannosidase II"/>
    <property type="match status" value="1"/>
</dbReference>
<dbReference type="PhylomeDB" id="A0A060T8T8"/>
<evidence type="ECO:0000259" key="5">
    <source>
        <dbReference type="Pfam" id="PF18564"/>
    </source>
</evidence>
<feature type="domain" description="Glycoside hydrolase family 5 C-terminal" evidence="5">
    <location>
        <begin position="588"/>
        <end position="670"/>
    </location>
</feature>